<evidence type="ECO:0000313" key="6">
    <source>
        <dbReference type="Proteomes" id="UP000037660"/>
    </source>
</evidence>
<protein>
    <submittedName>
        <fullName evidence="5">Serine acetyltransferase</fullName>
        <ecNumber evidence="5">2.3.1.30</ecNumber>
    </submittedName>
</protein>
<feature type="region of interest" description="Disordered" evidence="4">
    <location>
        <begin position="208"/>
        <end position="228"/>
    </location>
</feature>
<sequence>MRPDAPGPTPEPAPAPAPAEPARPLRWAETRALIRSDLDRLCAHLQRDSLGHRLYFALLPGFQALFWHRLARHCLLRGWNLPARLISLFAMYLTRAELPPTSSIGPSALIAHATGVYVFGRIGARVTIQGDGGFGGGFGVDDIGAGPGYAVVGDDVVLAFGARVLGPVRIGDGVHVGPGALVTSDVPAHALVLWAKPRIIVGGAASAPATGPAAAPAPPAPSAPGDLR</sequence>
<name>A0A0K8NZZ7_PISS1</name>
<feature type="compositionally biased region" description="Pro residues" evidence="4">
    <location>
        <begin position="1"/>
        <end position="21"/>
    </location>
</feature>
<evidence type="ECO:0000256" key="3">
    <source>
        <dbReference type="ARBA" id="ARBA00023315"/>
    </source>
</evidence>
<evidence type="ECO:0000256" key="2">
    <source>
        <dbReference type="ARBA" id="ARBA00022737"/>
    </source>
</evidence>
<dbReference type="InterPro" id="IPR011004">
    <property type="entry name" value="Trimer_LpxA-like_sf"/>
</dbReference>
<dbReference type="InterPro" id="IPR001451">
    <property type="entry name" value="Hexapep"/>
</dbReference>
<evidence type="ECO:0000313" key="5">
    <source>
        <dbReference type="EMBL" id="GAP35859.1"/>
    </source>
</evidence>
<dbReference type="Gene3D" id="2.160.10.10">
    <property type="entry name" value="Hexapeptide repeat proteins"/>
    <property type="match status" value="1"/>
</dbReference>
<dbReference type="RefSeq" id="WP_054019891.1">
    <property type="nucleotide sequence ID" value="NZ_BBYR01000029.1"/>
</dbReference>
<dbReference type="EMBL" id="BBYR01000029">
    <property type="protein sequence ID" value="GAP35859.1"/>
    <property type="molecule type" value="Genomic_DNA"/>
</dbReference>
<reference evidence="6" key="1">
    <citation type="submission" date="2015-07" db="EMBL/GenBank/DDBJ databases">
        <title>Discovery of a poly(ethylene terephthalate assimilation.</title>
        <authorList>
            <person name="Yoshida S."/>
            <person name="Hiraga K."/>
            <person name="Takehana T."/>
            <person name="Taniguchi I."/>
            <person name="Yamaji H."/>
            <person name="Maeda Y."/>
            <person name="Toyohara K."/>
            <person name="Miyamoto K."/>
            <person name="Kimura Y."/>
            <person name="Oda K."/>
        </authorList>
    </citation>
    <scope>NUCLEOTIDE SEQUENCE [LARGE SCALE GENOMIC DNA]</scope>
    <source>
        <strain evidence="6">NBRC 110686 / TISTR 2288 / 201-F6</strain>
    </source>
</reference>
<dbReference type="Proteomes" id="UP000037660">
    <property type="component" value="Unassembled WGS sequence"/>
</dbReference>
<dbReference type="SUPFAM" id="SSF51161">
    <property type="entry name" value="Trimeric LpxA-like enzymes"/>
    <property type="match status" value="1"/>
</dbReference>
<dbReference type="PANTHER" id="PTHR42811">
    <property type="entry name" value="SERINE ACETYLTRANSFERASE"/>
    <property type="match status" value="1"/>
</dbReference>
<keyword evidence="3 5" id="KW-0012">Acyltransferase</keyword>
<keyword evidence="1 5" id="KW-0808">Transferase</keyword>
<keyword evidence="6" id="KW-1185">Reference proteome</keyword>
<dbReference type="STRING" id="1547922.ISF6_1632"/>
<evidence type="ECO:0000256" key="4">
    <source>
        <dbReference type="SAM" id="MobiDB-lite"/>
    </source>
</evidence>
<gene>
    <name evidence="5" type="ORF">ISF6_1632</name>
</gene>
<dbReference type="AlphaFoldDB" id="A0A0K8NZZ7"/>
<dbReference type="Pfam" id="PF00132">
    <property type="entry name" value="Hexapep"/>
    <property type="match status" value="1"/>
</dbReference>
<comment type="caution">
    <text evidence="5">The sequence shown here is derived from an EMBL/GenBank/DDBJ whole genome shotgun (WGS) entry which is preliminary data.</text>
</comment>
<feature type="region of interest" description="Disordered" evidence="4">
    <location>
        <begin position="1"/>
        <end position="22"/>
    </location>
</feature>
<reference evidence="5 6" key="2">
    <citation type="journal article" date="2016" name="Science">
        <title>A bacterium that degrades and assimilates poly(ethylene terephthalate).</title>
        <authorList>
            <person name="Yoshida S."/>
            <person name="Hiraga K."/>
            <person name="Takehana T."/>
            <person name="Taniguchi I."/>
            <person name="Yamaji H."/>
            <person name="Maeda Y."/>
            <person name="Toyohara K."/>
            <person name="Miyamoto K."/>
            <person name="Kimura Y."/>
            <person name="Oda K."/>
        </authorList>
    </citation>
    <scope>NUCLEOTIDE SEQUENCE [LARGE SCALE GENOMIC DNA]</scope>
    <source>
        <strain evidence="6">NBRC 110686 / TISTR 2288 / 201-F6</strain>
    </source>
</reference>
<dbReference type="GO" id="GO:0009001">
    <property type="term" value="F:serine O-acetyltransferase activity"/>
    <property type="evidence" value="ECO:0007669"/>
    <property type="project" value="UniProtKB-EC"/>
</dbReference>
<organism evidence="5 6">
    <name type="scientific">Piscinibacter sakaiensis</name>
    <name type="common">Ideonella sakaiensis</name>
    <dbReference type="NCBI Taxonomy" id="1547922"/>
    <lineage>
        <taxon>Bacteria</taxon>
        <taxon>Pseudomonadati</taxon>
        <taxon>Pseudomonadota</taxon>
        <taxon>Betaproteobacteria</taxon>
        <taxon>Burkholderiales</taxon>
        <taxon>Sphaerotilaceae</taxon>
        <taxon>Piscinibacter</taxon>
    </lineage>
</organism>
<proteinExistence type="predicted"/>
<dbReference type="PROSITE" id="PS00101">
    <property type="entry name" value="HEXAPEP_TRANSFERASES"/>
    <property type="match status" value="1"/>
</dbReference>
<accession>A0A0K8NZZ7</accession>
<dbReference type="InterPro" id="IPR018357">
    <property type="entry name" value="Hexapep_transf_CS"/>
</dbReference>
<dbReference type="EC" id="2.3.1.30" evidence="5"/>
<keyword evidence="2" id="KW-0677">Repeat</keyword>
<evidence type="ECO:0000256" key="1">
    <source>
        <dbReference type="ARBA" id="ARBA00022679"/>
    </source>
</evidence>